<comment type="subunit">
    <text evidence="5">Interacts with FtsZ.</text>
</comment>
<keyword evidence="1 5" id="KW-0963">Cytoplasm</keyword>
<dbReference type="HAMAP" id="MF_01092">
    <property type="entry name" value="ZapD"/>
    <property type="match status" value="1"/>
</dbReference>
<dbReference type="GO" id="GO:0005737">
    <property type="term" value="C:cytoplasm"/>
    <property type="evidence" value="ECO:0007669"/>
    <property type="project" value="UniProtKB-SubCell"/>
</dbReference>
<comment type="subcellular location">
    <subcellularLocation>
        <location evidence="5">Cytoplasm</location>
    </subcellularLocation>
    <text evidence="5">Localizes to mid-cell in an FtsZ-dependent manner.</text>
</comment>
<organism evidence="6 7">
    <name type="scientific">Thiohalophilus thiocyanatoxydans</name>
    <dbReference type="NCBI Taxonomy" id="381308"/>
    <lineage>
        <taxon>Bacteria</taxon>
        <taxon>Pseudomonadati</taxon>
        <taxon>Pseudomonadota</taxon>
        <taxon>Gammaproteobacteria</taxon>
        <taxon>Thiohalomonadales</taxon>
        <taxon>Thiohalophilaceae</taxon>
        <taxon>Thiohalophilus</taxon>
    </lineage>
</organism>
<dbReference type="RefSeq" id="WP_134083867.1">
    <property type="nucleotide sequence ID" value="NZ_SOQX01000004.1"/>
</dbReference>
<keyword evidence="7" id="KW-1185">Reference proteome</keyword>
<dbReference type="GO" id="GO:0000917">
    <property type="term" value="P:division septum assembly"/>
    <property type="evidence" value="ECO:0007669"/>
    <property type="project" value="UniProtKB-KW"/>
</dbReference>
<dbReference type="PANTHER" id="PTHR39455:SF1">
    <property type="entry name" value="CELL DIVISION PROTEIN ZAPD"/>
    <property type="match status" value="1"/>
</dbReference>
<dbReference type="InterPro" id="IPR009777">
    <property type="entry name" value="ZapD"/>
</dbReference>
<dbReference type="Gene3D" id="1.10.3900.10">
    <property type="entry name" value="YacF-like"/>
    <property type="match status" value="1"/>
</dbReference>
<proteinExistence type="inferred from homology"/>
<evidence type="ECO:0000256" key="3">
    <source>
        <dbReference type="ARBA" id="ARBA00023210"/>
    </source>
</evidence>
<dbReference type="EMBL" id="SOQX01000004">
    <property type="protein sequence ID" value="TDY01164.1"/>
    <property type="molecule type" value="Genomic_DNA"/>
</dbReference>
<evidence type="ECO:0000256" key="2">
    <source>
        <dbReference type="ARBA" id="ARBA00022618"/>
    </source>
</evidence>
<comment type="similarity">
    <text evidence="5">Belongs to the ZapD family.</text>
</comment>
<dbReference type="Pfam" id="PF07072">
    <property type="entry name" value="ZapD"/>
    <property type="match status" value="1"/>
</dbReference>
<evidence type="ECO:0000313" key="6">
    <source>
        <dbReference type="EMBL" id="TDY01164.1"/>
    </source>
</evidence>
<evidence type="ECO:0000256" key="1">
    <source>
        <dbReference type="ARBA" id="ARBA00022490"/>
    </source>
</evidence>
<keyword evidence="3 5" id="KW-0717">Septation</keyword>
<reference evidence="6 7" key="1">
    <citation type="submission" date="2019-03" db="EMBL/GenBank/DDBJ databases">
        <title>Genomic Encyclopedia of Type Strains, Phase IV (KMG-IV): sequencing the most valuable type-strain genomes for metagenomic binning, comparative biology and taxonomic classification.</title>
        <authorList>
            <person name="Goeker M."/>
        </authorList>
    </citation>
    <scope>NUCLEOTIDE SEQUENCE [LARGE SCALE GENOMIC DNA]</scope>
    <source>
        <strain evidence="6 7">DSM 16326</strain>
    </source>
</reference>
<keyword evidence="4 5" id="KW-0131">Cell cycle</keyword>
<dbReference type="AlphaFoldDB" id="A0A4R8IM07"/>
<gene>
    <name evidence="5" type="primary">zapD</name>
    <name evidence="6" type="ORF">EDC23_1911</name>
</gene>
<evidence type="ECO:0000313" key="7">
    <source>
        <dbReference type="Proteomes" id="UP000294914"/>
    </source>
</evidence>
<evidence type="ECO:0000256" key="4">
    <source>
        <dbReference type="ARBA" id="ARBA00023306"/>
    </source>
</evidence>
<evidence type="ECO:0000256" key="5">
    <source>
        <dbReference type="HAMAP-Rule" id="MF_01092"/>
    </source>
</evidence>
<name>A0A4R8IM07_9GAMM</name>
<dbReference type="PANTHER" id="PTHR39455">
    <property type="entry name" value="CELL DIVISION PROTEIN ZAPD"/>
    <property type="match status" value="1"/>
</dbReference>
<keyword evidence="2 5" id="KW-0132">Cell division</keyword>
<dbReference type="NCBIfam" id="NF003656">
    <property type="entry name" value="PRK05287.1-4"/>
    <property type="match status" value="1"/>
</dbReference>
<accession>A0A4R8IM07</accession>
<dbReference type="OrthoDB" id="5294622at2"/>
<sequence>MDNPIVYEQPLNERTRTYLRLEHLFKQAAYTLRGFSVWDSRATINALIDILEIVSRGDIKTETLKELDRLYGALSRLQDMPGVDRQQLSSILSQLDAAQGELHALQGHPGQALRDNELISSLRQRGTITAGSCSFDLPGYHYWLQQDPEGRIAQLEAWYEELNTIHKPVSLILGILRESADSSDVVAEKGFYQQSLDNQTRAQMLRVTLDHSLDCYPEISGGKHRFSVRFVRPGDSGRPVQVDGSVNFRLTCCTL</sequence>
<dbReference type="GO" id="GO:0032153">
    <property type="term" value="C:cell division site"/>
    <property type="evidence" value="ECO:0007669"/>
    <property type="project" value="TreeGrafter"/>
</dbReference>
<comment type="caution">
    <text evidence="6">The sequence shown here is derived from an EMBL/GenBank/DDBJ whole genome shotgun (WGS) entry which is preliminary data.</text>
</comment>
<protein>
    <recommendedName>
        <fullName evidence="5">Cell division protein ZapD</fullName>
    </recommendedName>
    <alternativeName>
        <fullName evidence="5">Z ring-associated protein D</fullName>
    </alternativeName>
</protein>
<dbReference type="InterPro" id="IPR027462">
    <property type="entry name" value="ZapD_C"/>
</dbReference>
<dbReference type="SUPFAM" id="SSF160950">
    <property type="entry name" value="YacF-like"/>
    <property type="match status" value="1"/>
</dbReference>
<dbReference type="Gene3D" id="2.60.440.10">
    <property type="entry name" value="YacF-like domains"/>
    <property type="match status" value="1"/>
</dbReference>
<dbReference type="GO" id="GO:0043093">
    <property type="term" value="P:FtsZ-dependent cytokinesis"/>
    <property type="evidence" value="ECO:0007669"/>
    <property type="project" value="UniProtKB-UniRule"/>
</dbReference>
<dbReference type="Proteomes" id="UP000294914">
    <property type="component" value="Unassembled WGS sequence"/>
</dbReference>
<comment type="function">
    <text evidence="5">Cell division factor that enhances FtsZ-ring assembly. Directly interacts with FtsZ and promotes bundling of FtsZ protofilaments, with a reduction in FtsZ GTPase activity.</text>
</comment>
<dbReference type="InterPro" id="IPR036268">
    <property type="entry name" value="ZapD_sf"/>
</dbReference>